<gene>
    <name evidence="5" type="ORF">SAMN04487995_3655</name>
</gene>
<dbReference type="STRING" id="408657.SAMN04487995_3655"/>
<keyword evidence="1 3" id="KW-0285">Flavoprotein</keyword>
<evidence type="ECO:0000256" key="2">
    <source>
        <dbReference type="ARBA" id="ARBA00022827"/>
    </source>
</evidence>
<protein>
    <submittedName>
        <fullName evidence="5">Deoxyribodipyrimidine photo-lyase</fullName>
    </submittedName>
</protein>
<dbReference type="Gene3D" id="1.25.40.80">
    <property type="match status" value="1"/>
</dbReference>
<dbReference type="GO" id="GO:0071949">
    <property type="term" value="F:FAD binding"/>
    <property type="evidence" value="ECO:0007669"/>
    <property type="project" value="TreeGrafter"/>
</dbReference>
<evidence type="ECO:0000256" key="1">
    <source>
        <dbReference type="ARBA" id="ARBA00022630"/>
    </source>
</evidence>
<dbReference type="EMBL" id="FNXY01000005">
    <property type="protein sequence ID" value="SEJ18354.1"/>
    <property type="molecule type" value="Genomic_DNA"/>
</dbReference>
<organism evidence="5 6">
    <name type="scientific">Dyadobacter koreensis</name>
    <dbReference type="NCBI Taxonomy" id="408657"/>
    <lineage>
        <taxon>Bacteria</taxon>
        <taxon>Pseudomonadati</taxon>
        <taxon>Bacteroidota</taxon>
        <taxon>Cytophagia</taxon>
        <taxon>Cytophagales</taxon>
        <taxon>Spirosomataceae</taxon>
        <taxon>Dyadobacter</taxon>
    </lineage>
</organism>
<dbReference type="GO" id="GO:0005737">
    <property type="term" value="C:cytoplasm"/>
    <property type="evidence" value="ECO:0007669"/>
    <property type="project" value="TreeGrafter"/>
</dbReference>
<dbReference type="OrthoDB" id="9772484at2"/>
<feature type="domain" description="Cryptochrome/DNA photolyase FAD-binding" evidence="4">
    <location>
        <begin position="67"/>
        <end position="194"/>
    </location>
</feature>
<keyword evidence="5" id="KW-0456">Lyase</keyword>
<accession>A0A1H6WSY9</accession>
<dbReference type="PANTHER" id="PTHR11455:SF18">
    <property type="entry name" value="SI:CH1073-390K14.1"/>
    <property type="match status" value="1"/>
</dbReference>
<keyword evidence="6" id="KW-1185">Reference proteome</keyword>
<dbReference type="Gene3D" id="1.10.579.10">
    <property type="entry name" value="DNA Cyclobutane Dipyrimidine Photolyase, subunit A, domain 3"/>
    <property type="match status" value="1"/>
</dbReference>
<feature type="binding site" evidence="3">
    <location>
        <position position="21"/>
    </location>
    <ligand>
        <name>FAD</name>
        <dbReference type="ChEBI" id="CHEBI:57692"/>
    </ligand>
</feature>
<dbReference type="GO" id="GO:0043153">
    <property type="term" value="P:entrainment of circadian clock by photoperiod"/>
    <property type="evidence" value="ECO:0007669"/>
    <property type="project" value="TreeGrafter"/>
</dbReference>
<dbReference type="GO" id="GO:0003677">
    <property type="term" value="F:DNA binding"/>
    <property type="evidence" value="ECO:0007669"/>
    <property type="project" value="TreeGrafter"/>
</dbReference>
<sequence length="367" mass="43164">MFETDFEKILHQVENIQPTAYGSTRNYQDGAVTRLSPYISRGVISTKHVFKSLLDRGFNPYEIERLIQELAWRDYWQQIWIEKGNLIDEDFKSTQTDVENHQIPKAIIEGKTGIEVIDKAISDFYETGYLHNHLRLYIASIICNVAKSHWKLPAKWLYYHLLDADWASNALSWQWVAGSNSNNKYFANQENMNKFFYSDQKDTFMDVEYSKFPLPEIPGILHELTTPNLLTILPEKQSLKIDSKQPTLIYNFYNLDPLWKKEVAANRILLIEPSHFQKYPVSEKSIDFILALGQNIENLQIYTGAFDDLVKEYQPENIYFKEHPTTAHYKGTEESRDWMFSVKGYHSSFFKFWKLCKKELSTLYNAQ</sequence>
<dbReference type="SUPFAM" id="SSF48173">
    <property type="entry name" value="Cryptochrome/photolyase FAD-binding domain"/>
    <property type="match status" value="1"/>
</dbReference>
<reference evidence="5 6" key="1">
    <citation type="submission" date="2016-10" db="EMBL/GenBank/DDBJ databases">
        <authorList>
            <person name="de Groot N.N."/>
        </authorList>
    </citation>
    <scope>NUCLEOTIDE SEQUENCE [LARGE SCALE GENOMIC DNA]</scope>
    <source>
        <strain evidence="5 6">DSM 19938</strain>
    </source>
</reference>
<feature type="binding site" evidence="3">
    <location>
        <begin position="163"/>
        <end position="165"/>
    </location>
    <ligand>
        <name>FAD</name>
        <dbReference type="ChEBI" id="CHEBI:57692"/>
    </ligand>
</feature>
<dbReference type="GO" id="GO:0003904">
    <property type="term" value="F:deoxyribodipyrimidine photo-lyase activity"/>
    <property type="evidence" value="ECO:0007669"/>
    <property type="project" value="TreeGrafter"/>
</dbReference>
<evidence type="ECO:0000313" key="5">
    <source>
        <dbReference type="EMBL" id="SEJ18354.1"/>
    </source>
</evidence>
<dbReference type="GO" id="GO:0032922">
    <property type="term" value="P:circadian regulation of gene expression"/>
    <property type="evidence" value="ECO:0007669"/>
    <property type="project" value="TreeGrafter"/>
</dbReference>
<dbReference type="Proteomes" id="UP000199532">
    <property type="component" value="Unassembled WGS sequence"/>
</dbReference>
<dbReference type="RefSeq" id="WP_090337583.1">
    <property type="nucleotide sequence ID" value="NZ_FNXY01000005.1"/>
</dbReference>
<dbReference type="PANTHER" id="PTHR11455">
    <property type="entry name" value="CRYPTOCHROME"/>
    <property type="match status" value="1"/>
</dbReference>
<dbReference type="AlphaFoldDB" id="A0A1H6WSY9"/>
<comment type="cofactor">
    <cofactor evidence="3">
        <name>FAD</name>
        <dbReference type="ChEBI" id="CHEBI:57692"/>
    </cofactor>
    <text evidence="3">Binds 1 FAD per subunit.</text>
</comment>
<evidence type="ECO:0000259" key="4">
    <source>
        <dbReference type="Pfam" id="PF03441"/>
    </source>
</evidence>
<name>A0A1H6WSY9_9BACT</name>
<dbReference type="InterPro" id="IPR036134">
    <property type="entry name" value="Crypto/Photolyase_FAD-like_sf"/>
</dbReference>
<evidence type="ECO:0000313" key="6">
    <source>
        <dbReference type="Proteomes" id="UP000199532"/>
    </source>
</evidence>
<proteinExistence type="predicted"/>
<dbReference type="InterPro" id="IPR002081">
    <property type="entry name" value="Cryptochrome/DNA_photolyase_1"/>
</dbReference>
<dbReference type="InterPro" id="IPR005101">
    <property type="entry name" value="Cryptochr/Photolyase_FAD-bd"/>
</dbReference>
<evidence type="ECO:0000256" key="3">
    <source>
        <dbReference type="PIRSR" id="PIRSR602081-1"/>
    </source>
</evidence>
<keyword evidence="2 3" id="KW-0274">FAD</keyword>
<dbReference type="Pfam" id="PF03441">
    <property type="entry name" value="FAD_binding_7"/>
    <property type="match status" value="1"/>
</dbReference>